<reference evidence="2" key="1">
    <citation type="submission" date="2009-12" db="EMBL/GenBank/DDBJ databases">
        <title>Complete sequence of Treponema primitia strain ZAS-2.</title>
        <authorList>
            <person name="Tetu S.G."/>
            <person name="Matson E."/>
            <person name="Ren Q."/>
            <person name="Seshadri R."/>
            <person name="Elbourne L."/>
            <person name="Hassan K.A."/>
            <person name="Durkin A."/>
            <person name="Radune D."/>
            <person name="Mohamoud Y."/>
            <person name="Shay R."/>
            <person name="Jin S."/>
            <person name="Zhang X."/>
            <person name="Lucey K."/>
            <person name="Ballor N.R."/>
            <person name="Ottesen E."/>
            <person name="Rosenthal R."/>
            <person name="Allen A."/>
            <person name="Leadbetter J.R."/>
            <person name="Paulsen I.T."/>
        </authorList>
    </citation>
    <scope>NUCLEOTIDE SEQUENCE [LARGE SCALE GENOMIC DNA]</scope>
    <source>
        <strain evidence="2">ATCC BAA-887 / DSM 12427 / ZAS-2</strain>
    </source>
</reference>
<evidence type="ECO:0000313" key="2">
    <source>
        <dbReference type="Proteomes" id="UP000009223"/>
    </source>
</evidence>
<gene>
    <name evidence="1" type="ordered locus">TREPR_1953</name>
</gene>
<reference evidence="1 2" key="2">
    <citation type="journal article" date="2011" name="ISME J.">
        <title>RNA-seq reveals cooperative metabolic interactions between two termite-gut spirochete species in co-culture.</title>
        <authorList>
            <person name="Rosenthal A.Z."/>
            <person name="Matson E.G."/>
            <person name="Eldar A."/>
            <person name="Leadbetter J.R."/>
        </authorList>
    </citation>
    <scope>NUCLEOTIDE SEQUENCE [LARGE SCALE GENOMIC DNA]</scope>
    <source>
        <strain evidence="2">ATCC BAA-887 / DSM 12427 / ZAS-2</strain>
    </source>
</reference>
<dbReference type="RefSeq" id="WP_015708201.1">
    <property type="nucleotide sequence ID" value="NC_015578.1"/>
</dbReference>
<dbReference type="AlphaFoldDB" id="F5YKI2"/>
<proteinExistence type="predicted"/>
<dbReference type="KEGG" id="tpi:TREPR_1953"/>
<organism evidence="1 2">
    <name type="scientific">Treponema primitia (strain ATCC BAA-887 / DSM 12427 / ZAS-2)</name>
    <dbReference type="NCBI Taxonomy" id="545694"/>
    <lineage>
        <taxon>Bacteria</taxon>
        <taxon>Pseudomonadati</taxon>
        <taxon>Spirochaetota</taxon>
        <taxon>Spirochaetia</taxon>
        <taxon>Spirochaetales</taxon>
        <taxon>Treponemataceae</taxon>
        <taxon>Treponema</taxon>
    </lineage>
</organism>
<name>F5YKI2_TREPZ</name>
<dbReference type="HOGENOM" id="CLU_688655_0_0_12"/>
<accession>F5YKI2</accession>
<evidence type="ECO:0008006" key="3">
    <source>
        <dbReference type="Google" id="ProtNLM"/>
    </source>
</evidence>
<dbReference type="eggNOG" id="ENOG502ZACX">
    <property type="taxonomic scope" value="Bacteria"/>
</dbReference>
<protein>
    <recommendedName>
        <fullName evidence="3">Phospholipase C/D domain-containing protein</fullName>
    </recommendedName>
</protein>
<evidence type="ECO:0000313" key="1">
    <source>
        <dbReference type="EMBL" id="AEF87005.1"/>
    </source>
</evidence>
<dbReference type="OrthoDB" id="9810528at2"/>
<sequence>MPSQILHTLFGEDLIDCLYRLLFPRFGIVAQRAREKVAEEFRAAFTLGCQGPDIFYHNQMTRPVGLEYGTLLHRRGCGVFTGVLLKMALPDPPASAEDVRAHRKEGSITALGAYALGFMTHAILDRACHPYIVYKTAITGAERKPGPVKGVNSRNIHAFFERIIDALMLEERRGIPVAAWDQETLVAICEAPPPGLRELLAQALCRTFPERAGKDIKLAQRMDNTFRDCADFFRITAPKRTTLHSKDPQYQAILEEMPLVYLYPEDLPSDADYLNREHSVWYYPLLNGPEYTLSFPELYAEAVEAAGEDLSGPIAKYLETGAFPIMEAAQTIGNGGLSIQDEAGKPCAPTRTRPLPLEAVLDQQRRLRGIRI</sequence>
<dbReference type="Proteomes" id="UP000009223">
    <property type="component" value="Chromosome"/>
</dbReference>
<dbReference type="EMBL" id="CP001843">
    <property type="protein sequence ID" value="AEF87005.1"/>
    <property type="molecule type" value="Genomic_DNA"/>
</dbReference>
<keyword evidence="2" id="KW-1185">Reference proteome</keyword>
<dbReference type="STRING" id="545694.TREPR_1953"/>